<evidence type="ECO:0000256" key="1">
    <source>
        <dbReference type="ARBA" id="ARBA00008987"/>
    </source>
</evidence>
<gene>
    <name evidence="8" type="primary">trxA</name>
    <name evidence="8" type="ORF">HCG48_23515</name>
</gene>
<dbReference type="PANTHER" id="PTHR45663:SF11">
    <property type="entry name" value="GEO12009P1"/>
    <property type="match status" value="1"/>
</dbReference>
<keyword evidence="9" id="KW-1185">Reference proteome</keyword>
<proteinExistence type="inferred from homology"/>
<dbReference type="PROSITE" id="PS00194">
    <property type="entry name" value="THIOREDOXIN_1"/>
    <property type="match status" value="1"/>
</dbReference>
<dbReference type="Pfam" id="PF00085">
    <property type="entry name" value="Thioredoxin"/>
    <property type="match status" value="1"/>
</dbReference>
<feature type="domain" description="Thioredoxin" evidence="7">
    <location>
        <begin position="1"/>
        <end position="106"/>
    </location>
</feature>
<evidence type="ECO:0000256" key="6">
    <source>
        <dbReference type="NCBIfam" id="TIGR01068"/>
    </source>
</evidence>
<dbReference type="GO" id="GO:0005829">
    <property type="term" value="C:cytosol"/>
    <property type="evidence" value="ECO:0007669"/>
    <property type="project" value="TreeGrafter"/>
</dbReference>
<protein>
    <recommendedName>
        <fullName evidence="6">Thioredoxin</fullName>
    </recommendedName>
</protein>
<dbReference type="FunFam" id="3.40.30.10:FF:000001">
    <property type="entry name" value="Thioredoxin"/>
    <property type="match status" value="1"/>
</dbReference>
<dbReference type="Gene3D" id="3.40.30.10">
    <property type="entry name" value="Glutaredoxin"/>
    <property type="match status" value="1"/>
</dbReference>
<dbReference type="InterPro" id="IPR013766">
    <property type="entry name" value="Thioredoxin_domain"/>
</dbReference>
<dbReference type="SUPFAM" id="SSF52833">
    <property type="entry name" value="Thioredoxin-like"/>
    <property type="match status" value="1"/>
</dbReference>
<organism evidence="8 9">
    <name type="scientific">Oxynema aestuarii AP17</name>
    <dbReference type="NCBI Taxonomy" id="2064643"/>
    <lineage>
        <taxon>Bacteria</taxon>
        <taxon>Bacillati</taxon>
        <taxon>Cyanobacteriota</taxon>
        <taxon>Cyanophyceae</taxon>
        <taxon>Oscillatoriophycideae</taxon>
        <taxon>Oscillatoriales</taxon>
        <taxon>Oscillatoriaceae</taxon>
        <taxon>Oxynema</taxon>
        <taxon>Oxynema aestuarii</taxon>
    </lineage>
</organism>
<evidence type="ECO:0000256" key="5">
    <source>
        <dbReference type="ARBA" id="ARBA00023284"/>
    </source>
</evidence>
<dbReference type="RefSeq" id="WP_168571345.1">
    <property type="nucleotide sequence ID" value="NZ_CP051167.1"/>
</dbReference>
<accession>A0A6H1U6E4</accession>
<reference evidence="8 9" key="1">
    <citation type="submission" date="2020-04" db="EMBL/GenBank/DDBJ databases">
        <authorList>
            <person name="Basu S."/>
            <person name="Maruthanayagam V."/>
            <person name="Chakraborty S."/>
            <person name="Pramanik A."/>
            <person name="Mukherjee J."/>
            <person name="Brink B."/>
        </authorList>
    </citation>
    <scope>NUCLEOTIDE SEQUENCE [LARGE SCALE GENOMIC DNA]</scope>
    <source>
        <strain evidence="8 9">AP17</strain>
    </source>
</reference>
<dbReference type="PRINTS" id="PR00421">
    <property type="entry name" value="THIOREDOXIN"/>
</dbReference>
<dbReference type="KEGG" id="oxy:HCG48_23515"/>
<comment type="similarity">
    <text evidence="1">Belongs to the thioredoxin family.</text>
</comment>
<evidence type="ECO:0000313" key="9">
    <source>
        <dbReference type="Proteomes" id="UP000500857"/>
    </source>
</evidence>
<keyword evidence="2" id="KW-0813">Transport</keyword>
<name>A0A6H1U6E4_9CYAN</name>
<evidence type="ECO:0000259" key="7">
    <source>
        <dbReference type="PROSITE" id="PS51352"/>
    </source>
</evidence>
<evidence type="ECO:0000313" key="8">
    <source>
        <dbReference type="EMBL" id="QIZ73199.1"/>
    </source>
</evidence>
<evidence type="ECO:0000256" key="3">
    <source>
        <dbReference type="ARBA" id="ARBA00022982"/>
    </source>
</evidence>
<dbReference type="InterPro" id="IPR005746">
    <property type="entry name" value="Thioredoxin"/>
</dbReference>
<keyword evidence="5" id="KW-0676">Redox-active center</keyword>
<dbReference type="EMBL" id="CP051167">
    <property type="protein sequence ID" value="QIZ73199.1"/>
    <property type="molecule type" value="Genomic_DNA"/>
</dbReference>
<evidence type="ECO:0000256" key="4">
    <source>
        <dbReference type="ARBA" id="ARBA00023157"/>
    </source>
</evidence>
<evidence type="ECO:0000256" key="2">
    <source>
        <dbReference type="ARBA" id="ARBA00022448"/>
    </source>
</evidence>
<dbReference type="PROSITE" id="PS51352">
    <property type="entry name" value="THIOREDOXIN_2"/>
    <property type="match status" value="1"/>
</dbReference>
<dbReference type="CDD" id="cd02947">
    <property type="entry name" value="TRX_family"/>
    <property type="match status" value="1"/>
</dbReference>
<dbReference type="GO" id="GO:0045454">
    <property type="term" value="P:cell redox homeostasis"/>
    <property type="evidence" value="ECO:0007669"/>
    <property type="project" value="TreeGrafter"/>
</dbReference>
<dbReference type="AlphaFoldDB" id="A0A6H1U6E4"/>
<keyword evidence="4" id="KW-1015">Disulfide bond</keyword>
<dbReference type="GO" id="GO:0015035">
    <property type="term" value="F:protein-disulfide reductase activity"/>
    <property type="evidence" value="ECO:0007669"/>
    <property type="project" value="UniProtKB-UniRule"/>
</dbReference>
<dbReference type="NCBIfam" id="TIGR01068">
    <property type="entry name" value="thioredoxin"/>
    <property type="match status" value="1"/>
</dbReference>
<dbReference type="Proteomes" id="UP000500857">
    <property type="component" value="Chromosome"/>
</dbReference>
<dbReference type="InterPro" id="IPR036249">
    <property type="entry name" value="Thioredoxin-like_sf"/>
</dbReference>
<keyword evidence="3" id="KW-0249">Electron transport</keyword>
<dbReference type="PANTHER" id="PTHR45663">
    <property type="entry name" value="GEO12009P1"/>
    <property type="match status" value="1"/>
</dbReference>
<sequence length="142" mass="15906">MVLSVNEQTFKKEVLEATSLVLVHFWAPWCGPCRMIEPILSAFEQEWGEKLKIVGINADLNLKLASAYRLSTLPTLILFDRGQIVHRVQGLQNRDELYDAVRSFVTLDRFARRPESVSEVAQEGLGETIAPGSLPNLVSTPL</sequence>
<dbReference type="InterPro" id="IPR017937">
    <property type="entry name" value="Thioredoxin_CS"/>
</dbReference>